<reference evidence="4" key="3">
    <citation type="submission" date="2025-09" db="UniProtKB">
        <authorList>
            <consortium name="Ensembl"/>
        </authorList>
    </citation>
    <scope>IDENTIFICATION</scope>
</reference>
<dbReference type="InParanoid" id="G3N6A2"/>
<evidence type="ECO:0000313" key="4">
    <source>
        <dbReference type="Ensembl" id="ENSGACP00000000827.2"/>
    </source>
</evidence>
<dbReference type="PANTHER" id="PTHR45850:SF2">
    <property type="entry name" value="SORTING NEXIN-5-LIKE"/>
    <property type="match status" value="1"/>
</dbReference>
<evidence type="ECO:0000256" key="2">
    <source>
        <dbReference type="ARBA" id="ARBA00022927"/>
    </source>
</evidence>
<accession>G3N6A2</accession>
<dbReference type="eggNOG" id="KOG1660">
    <property type="taxonomic scope" value="Eukaryota"/>
</dbReference>
<evidence type="ECO:0000313" key="5">
    <source>
        <dbReference type="Proteomes" id="UP000007635"/>
    </source>
</evidence>
<dbReference type="Ensembl" id="ENSGACT00000000827.2">
    <property type="protein sequence ID" value="ENSGACP00000000827.2"/>
    <property type="gene ID" value="ENSGACG00000000641.2"/>
</dbReference>
<dbReference type="InterPro" id="IPR036871">
    <property type="entry name" value="PX_dom_sf"/>
</dbReference>
<keyword evidence="2" id="KW-0653">Protein transport</keyword>
<keyword evidence="2" id="KW-0813">Transport</keyword>
<dbReference type="Pfam" id="PF00787">
    <property type="entry name" value="PX"/>
    <property type="match status" value="1"/>
</dbReference>
<sequence length="345" mass="39038">MMEEVKEVTSTLSVHGHNIKVTEVLKDGDTLTFLIVSQKLSGTGEHHVDRTYDDFEWLQQLLFSQEDEPGIQGVIFPSLPAKASANPSAKVMKQLGFLGLGEWQLYCKVLERYLRQVAAHSILSKNKAVEIFLTSSEPPGRQRARKNLFNRLSQAVEERRKEGYKRFLDVVQSEQKIAVACAHFSASLHLCVEPGEDPDKQAFSKACVQLSEVFDSIKKNMTSVAENDMNTLGLGLDLESRCQEAEKEMLFRRTCKLVELEAARRNAEKAKPLKKAAMEEAKKTAEIEFNDICVVAKQEVHRFRAARVKMLQHTLVQWCEKQLLTAKESADQFNQQLQAFRGIAP</sequence>
<dbReference type="OMA" id="VQWCEKQ"/>
<dbReference type="AlphaFoldDB" id="G3N6A2"/>
<dbReference type="InterPro" id="IPR001683">
    <property type="entry name" value="PX_dom"/>
</dbReference>
<reference evidence="4 5" key="1">
    <citation type="journal article" date="2021" name="G3 (Bethesda)">
        <title>Improved contiguity of the threespine stickleback genome using long-read sequencing.</title>
        <authorList>
            <person name="Nath S."/>
            <person name="Shaw D.E."/>
            <person name="White M.A."/>
        </authorList>
    </citation>
    <scope>NUCLEOTIDE SEQUENCE [LARGE SCALE GENOMIC DNA]</scope>
    <source>
        <strain evidence="4 5">Lake Benthic</strain>
    </source>
</reference>
<protein>
    <recommendedName>
        <fullName evidence="3">PX domain-containing protein</fullName>
    </recommendedName>
</protein>
<name>G3N6A2_GASAC</name>
<dbReference type="GO" id="GO:0015031">
    <property type="term" value="P:protein transport"/>
    <property type="evidence" value="ECO:0007669"/>
    <property type="project" value="UniProtKB-KW"/>
</dbReference>
<reference evidence="4" key="2">
    <citation type="submission" date="2025-08" db="UniProtKB">
        <authorList>
            <consortium name="Ensembl"/>
        </authorList>
    </citation>
    <scope>IDENTIFICATION</scope>
</reference>
<dbReference type="Gene3D" id="3.30.1520.10">
    <property type="entry name" value="Phox-like domain"/>
    <property type="match status" value="1"/>
</dbReference>
<dbReference type="Gene3D" id="1.20.1270.60">
    <property type="entry name" value="Arfaptin homology (AH) domain/BAR domain"/>
    <property type="match status" value="1"/>
</dbReference>
<keyword evidence="5" id="KW-1185">Reference proteome</keyword>
<dbReference type="SUPFAM" id="SSF64268">
    <property type="entry name" value="PX domain"/>
    <property type="match status" value="1"/>
</dbReference>
<comment type="similarity">
    <text evidence="1">Belongs to the sorting nexin family.</text>
</comment>
<dbReference type="PANTHER" id="PTHR45850">
    <property type="entry name" value="SORTING NEXIN FAMILY MEMBER"/>
    <property type="match status" value="1"/>
</dbReference>
<feature type="domain" description="PX" evidence="3">
    <location>
        <begin position="1"/>
        <end position="140"/>
    </location>
</feature>
<evidence type="ECO:0000256" key="1">
    <source>
        <dbReference type="ARBA" id="ARBA00010883"/>
    </source>
</evidence>
<dbReference type="GO" id="GO:0035091">
    <property type="term" value="F:phosphatidylinositol binding"/>
    <property type="evidence" value="ECO:0007669"/>
    <property type="project" value="InterPro"/>
</dbReference>
<dbReference type="CDD" id="cd06093">
    <property type="entry name" value="PX_domain"/>
    <property type="match status" value="1"/>
</dbReference>
<dbReference type="InterPro" id="IPR027267">
    <property type="entry name" value="AH/BAR_dom_sf"/>
</dbReference>
<proteinExistence type="inferred from homology"/>
<dbReference type="STRING" id="69293.ENSGACP00000000827"/>
<dbReference type="Bgee" id="ENSGACG00000000641">
    <property type="expression patterns" value="Expressed in heart and 8 other cell types or tissues"/>
</dbReference>
<organism evidence="4 5">
    <name type="scientific">Gasterosteus aculeatus aculeatus</name>
    <name type="common">three-spined stickleback</name>
    <dbReference type="NCBI Taxonomy" id="481459"/>
    <lineage>
        <taxon>Eukaryota</taxon>
        <taxon>Metazoa</taxon>
        <taxon>Chordata</taxon>
        <taxon>Craniata</taxon>
        <taxon>Vertebrata</taxon>
        <taxon>Euteleostomi</taxon>
        <taxon>Actinopterygii</taxon>
        <taxon>Neopterygii</taxon>
        <taxon>Teleostei</taxon>
        <taxon>Neoteleostei</taxon>
        <taxon>Acanthomorphata</taxon>
        <taxon>Eupercaria</taxon>
        <taxon>Perciformes</taxon>
        <taxon>Cottioidei</taxon>
        <taxon>Gasterosteales</taxon>
        <taxon>Gasterosteidae</taxon>
        <taxon>Gasterosteus</taxon>
    </lineage>
</organism>
<dbReference type="GeneTree" id="ENSGT00940000165984"/>
<evidence type="ECO:0000259" key="3">
    <source>
        <dbReference type="PROSITE" id="PS50195"/>
    </source>
</evidence>
<dbReference type="Proteomes" id="UP000007635">
    <property type="component" value="Chromosome XVII"/>
</dbReference>
<dbReference type="PROSITE" id="PS50195">
    <property type="entry name" value="PX"/>
    <property type="match status" value="1"/>
</dbReference>